<dbReference type="AlphaFoldDB" id="A0A5B6UWA6"/>
<protein>
    <submittedName>
        <fullName evidence="1">HAT dimerization domain-containing protein isoform 2</fullName>
    </submittedName>
</protein>
<gene>
    <name evidence="1" type="ORF">EPI10_028877</name>
</gene>
<name>A0A5B6UWA6_9ROSI</name>
<evidence type="ECO:0000313" key="2">
    <source>
        <dbReference type="Proteomes" id="UP000325315"/>
    </source>
</evidence>
<dbReference type="EMBL" id="SMMG02000009">
    <property type="protein sequence ID" value="KAA3462390.1"/>
    <property type="molecule type" value="Genomic_DNA"/>
</dbReference>
<comment type="caution">
    <text evidence="1">The sequence shown here is derived from an EMBL/GenBank/DDBJ whole genome shotgun (WGS) entry which is preliminary data.</text>
</comment>
<dbReference type="OrthoDB" id="1712654at2759"/>
<sequence>MRYLFPVSSSVCINPHNRYRLPYTASLTLLVICYPKFALVGTEGEGSFQTLSFFSYLFTHMNGGTKGLWGRRNHVLIQIPYGLVESKKRNVLAIHSSPSWTKFLSRKLCCFYREINAKASTNVSPIWSDVDGEYGIRCHMENSQICLLLNGFEISSTNSCLLATMYIVAVVRCVTVLGSMEKRAVKQRVLRLEHIV</sequence>
<accession>A0A5B6UWA6</accession>
<proteinExistence type="predicted"/>
<keyword evidence="2" id="KW-1185">Reference proteome</keyword>
<organism evidence="1 2">
    <name type="scientific">Gossypium australe</name>
    <dbReference type="NCBI Taxonomy" id="47621"/>
    <lineage>
        <taxon>Eukaryota</taxon>
        <taxon>Viridiplantae</taxon>
        <taxon>Streptophyta</taxon>
        <taxon>Embryophyta</taxon>
        <taxon>Tracheophyta</taxon>
        <taxon>Spermatophyta</taxon>
        <taxon>Magnoliopsida</taxon>
        <taxon>eudicotyledons</taxon>
        <taxon>Gunneridae</taxon>
        <taxon>Pentapetalae</taxon>
        <taxon>rosids</taxon>
        <taxon>malvids</taxon>
        <taxon>Malvales</taxon>
        <taxon>Malvaceae</taxon>
        <taxon>Malvoideae</taxon>
        <taxon>Gossypium</taxon>
    </lineage>
</organism>
<dbReference type="Proteomes" id="UP000325315">
    <property type="component" value="Unassembled WGS sequence"/>
</dbReference>
<reference evidence="2" key="1">
    <citation type="journal article" date="2019" name="Plant Biotechnol. J.">
        <title>Genome sequencing of the Australian wild diploid species Gossypium australe highlights disease resistance and delayed gland morphogenesis.</title>
        <authorList>
            <person name="Cai Y."/>
            <person name="Cai X."/>
            <person name="Wang Q."/>
            <person name="Wang P."/>
            <person name="Zhang Y."/>
            <person name="Cai C."/>
            <person name="Xu Y."/>
            <person name="Wang K."/>
            <person name="Zhou Z."/>
            <person name="Wang C."/>
            <person name="Geng S."/>
            <person name="Li B."/>
            <person name="Dong Q."/>
            <person name="Hou Y."/>
            <person name="Wang H."/>
            <person name="Ai P."/>
            <person name="Liu Z."/>
            <person name="Yi F."/>
            <person name="Sun M."/>
            <person name="An G."/>
            <person name="Cheng J."/>
            <person name="Zhang Y."/>
            <person name="Shi Q."/>
            <person name="Xie Y."/>
            <person name="Shi X."/>
            <person name="Chang Y."/>
            <person name="Huang F."/>
            <person name="Chen Y."/>
            <person name="Hong S."/>
            <person name="Mi L."/>
            <person name="Sun Q."/>
            <person name="Zhang L."/>
            <person name="Zhou B."/>
            <person name="Peng R."/>
            <person name="Zhang X."/>
            <person name="Liu F."/>
        </authorList>
    </citation>
    <scope>NUCLEOTIDE SEQUENCE [LARGE SCALE GENOMIC DNA]</scope>
    <source>
        <strain evidence="2">cv. PA1801</strain>
    </source>
</reference>
<evidence type="ECO:0000313" key="1">
    <source>
        <dbReference type="EMBL" id="KAA3462390.1"/>
    </source>
</evidence>